<keyword evidence="5" id="KW-0808">Transferase</keyword>
<keyword evidence="12" id="KW-1133">Transmembrane helix</keyword>
<keyword evidence="14" id="KW-0576">Peroxisome</keyword>
<dbReference type="STRING" id="133381.A0A2T9ZCK4"/>
<evidence type="ECO:0000259" key="18">
    <source>
        <dbReference type="Pfam" id="PF04757"/>
    </source>
</evidence>
<keyword evidence="13" id="KW-0472">Membrane</keyword>
<dbReference type="InterPro" id="IPR025654">
    <property type="entry name" value="PEX2/10"/>
</dbReference>
<evidence type="ECO:0000256" key="7">
    <source>
        <dbReference type="ARBA" id="ARBA00022723"/>
    </source>
</evidence>
<keyword evidence="6" id="KW-0812">Transmembrane</keyword>
<evidence type="ECO:0000256" key="15">
    <source>
        <dbReference type="ARBA" id="ARBA00032511"/>
    </source>
</evidence>
<evidence type="ECO:0000256" key="1">
    <source>
        <dbReference type="ARBA" id="ARBA00004585"/>
    </source>
</evidence>
<dbReference type="GO" id="GO:0016562">
    <property type="term" value="P:protein import into peroxisome matrix, receptor recycling"/>
    <property type="evidence" value="ECO:0007669"/>
    <property type="project" value="UniProtKB-ARBA"/>
</dbReference>
<evidence type="ECO:0000256" key="10">
    <source>
        <dbReference type="ARBA" id="ARBA00022833"/>
    </source>
</evidence>
<dbReference type="Pfam" id="PF04757">
    <property type="entry name" value="Pex2_Pex12"/>
    <property type="match status" value="1"/>
</dbReference>
<dbReference type="GO" id="GO:0061630">
    <property type="term" value="F:ubiquitin protein ligase activity"/>
    <property type="evidence" value="ECO:0007669"/>
    <property type="project" value="UniProtKB-EC"/>
</dbReference>
<feature type="domain" description="Pex N-terminal" evidence="18">
    <location>
        <begin position="49"/>
        <end position="224"/>
    </location>
</feature>
<evidence type="ECO:0000313" key="19">
    <source>
        <dbReference type="EMBL" id="PVV02334.1"/>
    </source>
</evidence>
<dbReference type="InterPro" id="IPR006845">
    <property type="entry name" value="Pex_N"/>
</dbReference>
<reference evidence="19 20" key="1">
    <citation type="journal article" date="2018" name="MBio">
        <title>Comparative Genomics Reveals the Core Gene Toolbox for the Fungus-Insect Symbiosis.</title>
        <authorList>
            <person name="Wang Y."/>
            <person name="Stata M."/>
            <person name="Wang W."/>
            <person name="Stajich J.E."/>
            <person name="White M.M."/>
            <person name="Moncalvo J.M."/>
        </authorList>
    </citation>
    <scope>NUCLEOTIDE SEQUENCE [LARGE SCALE GENOMIC DNA]</scope>
    <source>
        <strain evidence="19 20">SC-DP-2</strain>
    </source>
</reference>
<evidence type="ECO:0000256" key="12">
    <source>
        <dbReference type="ARBA" id="ARBA00022989"/>
    </source>
</evidence>
<evidence type="ECO:0000256" key="8">
    <source>
        <dbReference type="ARBA" id="ARBA00022771"/>
    </source>
</evidence>
<comment type="similarity">
    <text evidence="3">Belongs to the pex2/pex10/pex12 family.</text>
</comment>
<keyword evidence="4" id="KW-0813">Transport</keyword>
<dbReference type="Proteomes" id="UP000245609">
    <property type="component" value="Unassembled WGS sequence"/>
</dbReference>
<keyword evidence="7" id="KW-0479">Metal-binding</keyword>
<dbReference type="PANTHER" id="PTHR48178:SF1">
    <property type="entry name" value="PEROXISOME BIOGENESIS FACTOR 2"/>
    <property type="match status" value="1"/>
</dbReference>
<evidence type="ECO:0000256" key="17">
    <source>
        <dbReference type="ARBA" id="ARBA00034523"/>
    </source>
</evidence>
<dbReference type="GO" id="GO:0016567">
    <property type="term" value="P:protein ubiquitination"/>
    <property type="evidence" value="ECO:0007669"/>
    <property type="project" value="UniProtKB-ARBA"/>
</dbReference>
<accession>A0A2T9ZCK4</accession>
<evidence type="ECO:0000256" key="16">
    <source>
        <dbReference type="ARBA" id="ARBA00034438"/>
    </source>
</evidence>
<gene>
    <name evidence="19" type="ORF">BB560_003216</name>
</gene>
<evidence type="ECO:0000256" key="9">
    <source>
        <dbReference type="ARBA" id="ARBA00022786"/>
    </source>
</evidence>
<evidence type="ECO:0000313" key="20">
    <source>
        <dbReference type="Proteomes" id="UP000245609"/>
    </source>
</evidence>
<dbReference type="GO" id="GO:0008270">
    <property type="term" value="F:zinc ion binding"/>
    <property type="evidence" value="ECO:0007669"/>
    <property type="project" value="UniProtKB-KW"/>
</dbReference>
<protein>
    <recommendedName>
        <fullName evidence="17">RING-type E3 ubiquitin transferase (cysteine targeting)</fullName>
        <ecNumber evidence="17">2.3.2.36</ecNumber>
    </recommendedName>
    <alternativeName>
        <fullName evidence="15">Peroxin-2</fullName>
    </alternativeName>
</protein>
<feature type="non-terminal residue" evidence="19">
    <location>
        <position position="296"/>
    </location>
</feature>
<evidence type="ECO:0000256" key="3">
    <source>
        <dbReference type="ARBA" id="ARBA00008704"/>
    </source>
</evidence>
<comment type="catalytic activity">
    <reaction evidence="16">
        <text>[E2 ubiquitin-conjugating enzyme]-S-ubiquitinyl-L-cysteine + [acceptor protein]-L-cysteine = [E2 ubiquitin-conjugating enzyme]-L-cysteine + [acceptor protein]-S-ubiquitinyl-L-cysteine.</text>
        <dbReference type="EC" id="2.3.2.36"/>
    </reaction>
</comment>
<comment type="caution">
    <text evidence="19">The sequence shown here is derived from an EMBL/GenBank/DDBJ whole genome shotgun (WGS) entry which is preliminary data.</text>
</comment>
<proteinExistence type="inferred from homology"/>
<dbReference type="OrthoDB" id="1701437at2759"/>
<comment type="subcellular location">
    <subcellularLocation>
        <location evidence="1">Peroxisome membrane</location>
        <topology evidence="1">Multi-pass membrane protein</topology>
    </subcellularLocation>
</comment>
<dbReference type="EC" id="2.3.2.36" evidence="17"/>
<evidence type="ECO:0000256" key="13">
    <source>
        <dbReference type="ARBA" id="ARBA00023136"/>
    </source>
</evidence>
<dbReference type="PANTHER" id="PTHR48178">
    <property type="entry name" value="PEROXISOME BIOGENESIS FACTOR 2"/>
    <property type="match status" value="1"/>
</dbReference>
<dbReference type="AlphaFoldDB" id="A0A2T9ZCK4"/>
<dbReference type="EMBL" id="MBFS01000504">
    <property type="protein sequence ID" value="PVV02334.1"/>
    <property type="molecule type" value="Genomic_DNA"/>
</dbReference>
<keyword evidence="9" id="KW-0833">Ubl conjugation pathway</keyword>
<keyword evidence="20" id="KW-1185">Reference proteome</keyword>
<evidence type="ECO:0000256" key="14">
    <source>
        <dbReference type="ARBA" id="ARBA00023140"/>
    </source>
</evidence>
<name>A0A2T9ZCK4_9FUNG</name>
<dbReference type="GO" id="GO:0005778">
    <property type="term" value="C:peroxisomal membrane"/>
    <property type="evidence" value="ECO:0007669"/>
    <property type="project" value="UniProtKB-SubCell"/>
</dbReference>
<organism evidence="19 20">
    <name type="scientific">Smittium megazygosporum</name>
    <dbReference type="NCBI Taxonomy" id="133381"/>
    <lineage>
        <taxon>Eukaryota</taxon>
        <taxon>Fungi</taxon>
        <taxon>Fungi incertae sedis</taxon>
        <taxon>Zoopagomycota</taxon>
        <taxon>Kickxellomycotina</taxon>
        <taxon>Harpellomycetes</taxon>
        <taxon>Harpellales</taxon>
        <taxon>Legeriomycetaceae</taxon>
        <taxon>Smittium</taxon>
    </lineage>
</organism>
<sequence>MAYPQADPFLLHFQQSTQNTQKIERPSQYDLSYLYASGRVTKLDSEILDQELISILEEPLNSAFSLQKTNFLSKNKHEIRAVLQSLLIFIPLLSKKHATYGQQIQNLTFGNSRKTRYLLYLYGLTLVSGTYLWQKGTSFISEKKWAEFPSKLWKALSLLNLLLFISNGKYKSLLERIFGLKLRFLKPMMLHSVSFEFMNRQIVWNAFTEFLMFIVPLLNVPKLYTTIVYKTRSLMGLKPIAVNKDVAALPDEICPKCYLDDLASSEQAKYKSVDAISKSCRAAVPFVTDCGHIYCY</sequence>
<comment type="pathway">
    <text evidence="2">Protein modification; protein ubiquitination.</text>
</comment>
<evidence type="ECO:0000256" key="11">
    <source>
        <dbReference type="ARBA" id="ARBA00022927"/>
    </source>
</evidence>
<keyword evidence="8" id="KW-0863">Zinc-finger</keyword>
<evidence type="ECO:0000256" key="5">
    <source>
        <dbReference type="ARBA" id="ARBA00022679"/>
    </source>
</evidence>
<keyword evidence="10" id="KW-0862">Zinc</keyword>
<evidence type="ECO:0000256" key="4">
    <source>
        <dbReference type="ARBA" id="ARBA00022448"/>
    </source>
</evidence>
<evidence type="ECO:0000256" key="2">
    <source>
        <dbReference type="ARBA" id="ARBA00004906"/>
    </source>
</evidence>
<evidence type="ECO:0000256" key="6">
    <source>
        <dbReference type="ARBA" id="ARBA00022692"/>
    </source>
</evidence>
<keyword evidence="11" id="KW-0653">Protein transport</keyword>